<gene>
    <name evidence="2" type="ORF">BDV38DRAFT_234961</name>
</gene>
<keyword evidence="1" id="KW-0812">Transmembrane</keyword>
<feature type="transmembrane region" description="Helical" evidence="1">
    <location>
        <begin position="28"/>
        <end position="49"/>
    </location>
</feature>
<organism evidence="2 3">
    <name type="scientific">Aspergillus pseudotamarii</name>
    <dbReference type="NCBI Taxonomy" id="132259"/>
    <lineage>
        <taxon>Eukaryota</taxon>
        <taxon>Fungi</taxon>
        <taxon>Dikarya</taxon>
        <taxon>Ascomycota</taxon>
        <taxon>Pezizomycotina</taxon>
        <taxon>Eurotiomycetes</taxon>
        <taxon>Eurotiomycetidae</taxon>
        <taxon>Eurotiales</taxon>
        <taxon>Aspergillaceae</taxon>
        <taxon>Aspergillus</taxon>
        <taxon>Aspergillus subgen. Circumdati</taxon>
    </lineage>
</organism>
<evidence type="ECO:0000313" key="2">
    <source>
        <dbReference type="EMBL" id="KAE8142522.1"/>
    </source>
</evidence>
<sequence length="53" mass="6150">MLKSSLILSDDEEFWVNFSLDPFLYTQMYIIVFNHSSTHIYLATALLFAKAGF</sequence>
<evidence type="ECO:0000313" key="3">
    <source>
        <dbReference type="Proteomes" id="UP000325672"/>
    </source>
</evidence>
<dbReference type="RefSeq" id="XP_031918585.1">
    <property type="nucleotide sequence ID" value="XM_032053298.1"/>
</dbReference>
<keyword evidence="1" id="KW-1133">Transmembrane helix</keyword>
<keyword evidence="3" id="KW-1185">Reference proteome</keyword>
<proteinExistence type="predicted"/>
<dbReference type="EMBL" id="ML743554">
    <property type="protein sequence ID" value="KAE8142522.1"/>
    <property type="molecule type" value="Genomic_DNA"/>
</dbReference>
<keyword evidence="1" id="KW-0472">Membrane</keyword>
<accession>A0A5N6T891</accession>
<protein>
    <submittedName>
        <fullName evidence="2">Uncharacterized protein</fullName>
    </submittedName>
</protein>
<dbReference type="AlphaFoldDB" id="A0A5N6T891"/>
<dbReference type="Proteomes" id="UP000325672">
    <property type="component" value="Unassembled WGS sequence"/>
</dbReference>
<dbReference type="GeneID" id="43637508"/>
<evidence type="ECO:0000256" key="1">
    <source>
        <dbReference type="SAM" id="Phobius"/>
    </source>
</evidence>
<name>A0A5N6T891_ASPPS</name>
<reference evidence="2 3" key="1">
    <citation type="submission" date="2019-04" db="EMBL/GenBank/DDBJ databases">
        <title>Friends and foes A comparative genomics study of 23 Aspergillus species from section Flavi.</title>
        <authorList>
            <consortium name="DOE Joint Genome Institute"/>
            <person name="Kjaerbolling I."/>
            <person name="Vesth T."/>
            <person name="Frisvad J.C."/>
            <person name="Nybo J.L."/>
            <person name="Theobald S."/>
            <person name="Kildgaard S."/>
            <person name="Isbrandt T."/>
            <person name="Kuo A."/>
            <person name="Sato A."/>
            <person name="Lyhne E.K."/>
            <person name="Kogle M.E."/>
            <person name="Wiebenga A."/>
            <person name="Kun R.S."/>
            <person name="Lubbers R.J."/>
            <person name="Makela M.R."/>
            <person name="Barry K."/>
            <person name="Chovatia M."/>
            <person name="Clum A."/>
            <person name="Daum C."/>
            <person name="Haridas S."/>
            <person name="He G."/>
            <person name="LaButti K."/>
            <person name="Lipzen A."/>
            <person name="Mondo S."/>
            <person name="Riley R."/>
            <person name="Salamov A."/>
            <person name="Simmons B.A."/>
            <person name="Magnuson J.K."/>
            <person name="Henrissat B."/>
            <person name="Mortensen U.H."/>
            <person name="Larsen T.O."/>
            <person name="Devries R.P."/>
            <person name="Grigoriev I.V."/>
            <person name="Machida M."/>
            <person name="Baker S.E."/>
            <person name="Andersen M.R."/>
        </authorList>
    </citation>
    <scope>NUCLEOTIDE SEQUENCE [LARGE SCALE GENOMIC DNA]</scope>
    <source>
        <strain evidence="2 3">CBS 117625</strain>
    </source>
</reference>